<evidence type="ECO:0000259" key="1">
    <source>
        <dbReference type="SMART" id="SM00052"/>
    </source>
</evidence>
<dbReference type="SMART" id="SM00052">
    <property type="entry name" value="EAL"/>
    <property type="match status" value="1"/>
</dbReference>
<dbReference type="CDD" id="cd01948">
    <property type="entry name" value="EAL"/>
    <property type="match status" value="1"/>
</dbReference>
<comment type="caution">
    <text evidence="2">The sequence shown here is derived from an EMBL/GenBank/DDBJ whole genome shotgun (WGS) entry which is preliminary data.</text>
</comment>
<proteinExistence type="predicted"/>
<accession>A0AA35D5Z5</accession>
<dbReference type="Gene3D" id="3.20.20.450">
    <property type="entry name" value="EAL domain"/>
    <property type="match status" value="1"/>
</dbReference>
<dbReference type="InterPro" id="IPR001633">
    <property type="entry name" value="EAL_dom"/>
</dbReference>
<dbReference type="EMBL" id="CAHPSC010000009">
    <property type="protein sequence ID" value="CAB5671911.1"/>
    <property type="molecule type" value="Genomic_DNA"/>
</dbReference>
<reference evidence="2" key="1">
    <citation type="submission" date="2020-05" db="EMBL/GenBank/DDBJ databases">
        <authorList>
            <person name="Delgado-Blas J."/>
        </authorList>
    </citation>
    <scope>NUCLEOTIDE SEQUENCE</scope>
    <source>
        <strain evidence="2">BB1454</strain>
    </source>
</reference>
<protein>
    <submittedName>
        <fullName evidence="2">Uncharacterized membrane protein YjcC</fullName>
    </submittedName>
</protein>
<dbReference type="AlphaFoldDB" id="A0AA35D5Z5"/>
<gene>
    <name evidence="2" type="primary">yjcC</name>
    <name evidence="2" type="ORF">GHA_00907</name>
</gene>
<dbReference type="InterPro" id="IPR035919">
    <property type="entry name" value="EAL_sf"/>
</dbReference>
<dbReference type="PANTHER" id="PTHR33121">
    <property type="entry name" value="CYCLIC DI-GMP PHOSPHODIESTERASE PDEF"/>
    <property type="match status" value="1"/>
</dbReference>
<feature type="domain" description="EAL" evidence="1">
    <location>
        <begin position="2"/>
        <end position="191"/>
    </location>
</feature>
<dbReference type="Proteomes" id="UP000834458">
    <property type="component" value="Unassembled WGS sequence"/>
</dbReference>
<dbReference type="Pfam" id="PF00563">
    <property type="entry name" value="EAL"/>
    <property type="match status" value="1"/>
</dbReference>
<evidence type="ECO:0000313" key="3">
    <source>
        <dbReference type="Proteomes" id="UP000834458"/>
    </source>
</evidence>
<dbReference type="GO" id="GO:0071111">
    <property type="term" value="F:cyclic-guanylate-specific phosphodiesterase activity"/>
    <property type="evidence" value="ECO:0007669"/>
    <property type="project" value="InterPro"/>
</dbReference>
<name>A0AA35D5Z5_9BURK</name>
<sequence length="203" mass="22887">MIPAIMSQRLERNFDHAVMRKAIRELAEHLPQIDQDKFSIALNCFPQNMEACRLIPLLTDALEECGRKDLEICIEVTEHSLSSELITEVQQLKAHGFLIAVDDFGTGYSNLRTVTQLSPQILKIDRSFVYELEDNTVRSNLIPEIVRIASAVNAYTVAEGIEKIEQVELLLSEGVPYGQGYALGRPMNINAFINFLVGEPQRQ</sequence>
<dbReference type="SUPFAM" id="SSF141868">
    <property type="entry name" value="EAL domain-like"/>
    <property type="match status" value="1"/>
</dbReference>
<evidence type="ECO:0000313" key="2">
    <source>
        <dbReference type="EMBL" id="CAB5671911.1"/>
    </source>
</evidence>
<dbReference type="PANTHER" id="PTHR33121:SF70">
    <property type="entry name" value="SIGNALING PROTEIN YKOW"/>
    <property type="match status" value="1"/>
</dbReference>
<dbReference type="InterPro" id="IPR050706">
    <property type="entry name" value="Cyclic-di-GMP_PDE-like"/>
</dbReference>
<organism evidence="2 3">
    <name type="scientific">Comamonas aquatica</name>
    <dbReference type="NCBI Taxonomy" id="225991"/>
    <lineage>
        <taxon>Bacteria</taxon>
        <taxon>Pseudomonadati</taxon>
        <taxon>Pseudomonadota</taxon>
        <taxon>Betaproteobacteria</taxon>
        <taxon>Burkholderiales</taxon>
        <taxon>Comamonadaceae</taxon>
        <taxon>Comamonas</taxon>
    </lineage>
</organism>